<organism evidence="1 2">
    <name type="scientific">Laetiporus sulphureus 93-53</name>
    <dbReference type="NCBI Taxonomy" id="1314785"/>
    <lineage>
        <taxon>Eukaryota</taxon>
        <taxon>Fungi</taxon>
        <taxon>Dikarya</taxon>
        <taxon>Basidiomycota</taxon>
        <taxon>Agaricomycotina</taxon>
        <taxon>Agaricomycetes</taxon>
        <taxon>Polyporales</taxon>
        <taxon>Laetiporus</taxon>
    </lineage>
</organism>
<dbReference type="InParanoid" id="A0A165EXS7"/>
<evidence type="ECO:0000313" key="2">
    <source>
        <dbReference type="Proteomes" id="UP000076871"/>
    </source>
</evidence>
<dbReference type="Proteomes" id="UP000076871">
    <property type="component" value="Unassembled WGS sequence"/>
</dbReference>
<dbReference type="GeneID" id="63831892"/>
<name>A0A165EXS7_9APHY</name>
<dbReference type="RefSeq" id="XP_040765679.1">
    <property type="nucleotide sequence ID" value="XM_040914865.1"/>
</dbReference>
<gene>
    <name evidence="1" type="ORF">LAESUDRAFT_89206</name>
</gene>
<protein>
    <submittedName>
        <fullName evidence="1">Uncharacterized protein</fullName>
    </submittedName>
</protein>
<proteinExistence type="predicted"/>
<dbReference type="AlphaFoldDB" id="A0A165EXS7"/>
<accession>A0A165EXS7</accession>
<reference evidence="1 2" key="1">
    <citation type="journal article" date="2016" name="Mol. Biol. Evol.">
        <title>Comparative Genomics of Early-Diverging Mushroom-Forming Fungi Provides Insights into the Origins of Lignocellulose Decay Capabilities.</title>
        <authorList>
            <person name="Nagy L.G."/>
            <person name="Riley R."/>
            <person name="Tritt A."/>
            <person name="Adam C."/>
            <person name="Daum C."/>
            <person name="Floudas D."/>
            <person name="Sun H."/>
            <person name="Yadav J.S."/>
            <person name="Pangilinan J."/>
            <person name="Larsson K.H."/>
            <person name="Matsuura K."/>
            <person name="Barry K."/>
            <person name="Labutti K."/>
            <person name="Kuo R."/>
            <person name="Ohm R.A."/>
            <person name="Bhattacharya S.S."/>
            <person name="Shirouzu T."/>
            <person name="Yoshinaga Y."/>
            <person name="Martin F.M."/>
            <person name="Grigoriev I.V."/>
            <person name="Hibbett D.S."/>
        </authorList>
    </citation>
    <scope>NUCLEOTIDE SEQUENCE [LARGE SCALE GENOMIC DNA]</scope>
    <source>
        <strain evidence="1 2">93-53</strain>
    </source>
</reference>
<keyword evidence="2" id="KW-1185">Reference proteome</keyword>
<evidence type="ECO:0000313" key="1">
    <source>
        <dbReference type="EMBL" id="KZT07939.1"/>
    </source>
</evidence>
<dbReference type="EMBL" id="KV427617">
    <property type="protein sequence ID" value="KZT07939.1"/>
    <property type="molecule type" value="Genomic_DNA"/>
</dbReference>
<sequence length="112" mass="12145">MQSPLFSARHLVCIACSFSAQPLTNVAIFQTACCRCSQEMPSLQLNRNHVHVHAQTAANFINEISKTIRWSATQHTVATFTPGPSHSLSCGSRMLACSHSAPTTSALEPLCF</sequence>